<protein>
    <recommendedName>
        <fullName evidence="5">Phosphatidylinositol transfer protein sec14</fullName>
    </recommendedName>
</protein>
<name>A0A9J6DHV6_RHIMP</name>
<dbReference type="InterPro" id="IPR051064">
    <property type="entry name" value="SEC14/CRAL-TRIO_domain"/>
</dbReference>
<feature type="domain" description="CRAL-TRIO" evidence="1">
    <location>
        <begin position="75"/>
        <end position="185"/>
    </location>
</feature>
<keyword evidence="4" id="KW-1185">Reference proteome</keyword>
<dbReference type="SUPFAM" id="SSF52087">
    <property type="entry name" value="CRAL/TRIO domain"/>
    <property type="match status" value="1"/>
</dbReference>
<dbReference type="SUPFAM" id="SSF101576">
    <property type="entry name" value="Supernatant protein factor (SPF), C-terminal domain"/>
    <property type="match status" value="1"/>
</dbReference>
<reference evidence="3" key="1">
    <citation type="journal article" date="2020" name="Cell">
        <title>Large-Scale Comparative Analyses of Tick Genomes Elucidate Their Genetic Diversity and Vector Capacities.</title>
        <authorList>
            <consortium name="Tick Genome and Microbiome Consortium (TIGMIC)"/>
            <person name="Jia N."/>
            <person name="Wang J."/>
            <person name="Shi W."/>
            <person name="Du L."/>
            <person name="Sun Y."/>
            <person name="Zhan W."/>
            <person name="Jiang J.F."/>
            <person name="Wang Q."/>
            <person name="Zhang B."/>
            <person name="Ji P."/>
            <person name="Bell-Sakyi L."/>
            <person name="Cui X.M."/>
            <person name="Yuan T.T."/>
            <person name="Jiang B.G."/>
            <person name="Yang W.F."/>
            <person name="Lam T.T."/>
            <person name="Chang Q.C."/>
            <person name="Ding S.J."/>
            <person name="Wang X.J."/>
            <person name="Zhu J.G."/>
            <person name="Ruan X.D."/>
            <person name="Zhao L."/>
            <person name="Wei J.T."/>
            <person name="Ye R.Z."/>
            <person name="Que T.C."/>
            <person name="Du C.H."/>
            <person name="Zhou Y.H."/>
            <person name="Cheng J.X."/>
            <person name="Dai P.F."/>
            <person name="Guo W.B."/>
            <person name="Han X.H."/>
            <person name="Huang E.J."/>
            <person name="Li L.F."/>
            <person name="Wei W."/>
            <person name="Gao Y.C."/>
            <person name="Liu J.Z."/>
            <person name="Shao H.Z."/>
            <person name="Wang X."/>
            <person name="Wang C.C."/>
            <person name="Yang T.C."/>
            <person name="Huo Q.B."/>
            <person name="Li W."/>
            <person name="Chen H.Y."/>
            <person name="Chen S.E."/>
            <person name="Zhou L.G."/>
            <person name="Ni X.B."/>
            <person name="Tian J.H."/>
            <person name="Sheng Y."/>
            <person name="Liu T."/>
            <person name="Pan Y.S."/>
            <person name="Xia L.Y."/>
            <person name="Li J."/>
            <person name="Zhao F."/>
            <person name="Cao W.C."/>
        </authorList>
    </citation>
    <scope>NUCLEOTIDE SEQUENCE</scope>
    <source>
        <strain evidence="3">Rmic-2018</strain>
    </source>
</reference>
<dbReference type="PROSITE" id="PS50191">
    <property type="entry name" value="CRAL_TRIO"/>
    <property type="match status" value="1"/>
</dbReference>
<dbReference type="Pfam" id="PF00650">
    <property type="entry name" value="CRAL_TRIO"/>
    <property type="match status" value="1"/>
</dbReference>
<dbReference type="AlphaFoldDB" id="A0A9J6DHV6"/>
<evidence type="ECO:0008006" key="5">
    <source>
        <dbReference type="Google" id="ProtNLM"/>
    </source>
</evidence>
<evidence type="ECO:0000259" key="2">
    <source>
        <dbReference type="PROSITE" id="PS50866"/>
    </source>
</evidence>
<dbReference type="InterPro" id="IPR036598">
    <property type="entry name" value="GOLD_dom_sf"/>
</dbReference>
<dbReference type="VEuPathDB" id="VectorBase:LOC119174770"/>
<dbReference type="CDD" id="cd00170">
    <property type="entry name" value="SEC14"/>
    <property type="match status" value="1"/>
</dbReference>
<sequence>MANDAKEQAALEQLKEALKDVWQEQFTDAYLMRWLRVGSVRQLHPDADRRVSVCNLQWREKNKVDTLVERYECHPLGKLIDKSVFFFDWENFSLRQVYSWQVVDYIRALVGLYENNYPETLKLGLLVNTPSFFPVFWKLIRPFLSERTAGKIKIFSKDGWLPTLLEYVDPSQLPAQWGGTIVHPEGGARCTHIIGPGGDLPDAVSRGGGALAVDPEAVSCFLERGRSMEVPVQVEVPGAKLHWRLQAKDVGFALWRVSGEDRVQVLAPRRIACDKDPEYGQMHCEHPGTYTFTFDNSFSWFNGKQLSYVIRVHHESIASPDDVTRKFTPDPMLFLKGVIDTYRREPFHNEPVIAGTDVAGDEYKRFRLPSVLWLCELRACPVGVFLRRSPFNQEEMKKLLKAQDLTSEALADQRAHAKAVRFNLTVHEWA</sequence>
<dbReference type="InterPro" id="IPR009038">
    <property type="entry name" value="GOLD_dom"/>
</dbReference>
<dbReference type="Gene3D" id="3.40.525.10">
    <property type="entry name" value="CRAL-TRIO lipid binding domain"/>
    <property type="match status" value="2"/>
</dbReference>
<organism evidence="3 4">
    <name type="scientific">Rhipicephalus microplus</name>
    <name type="common">Cattle tick</name>
    <name type="synonym">Boophilus microplus</name>
    <dbReference type="NCBI Taxonomy" id="6941"/>
    <lineage>
        <taxon>Eukaryota</taxon>
        <taxon>Metazoa</taxon>
        <taxon>Ecdysozoa</taxon>
        <taxon>Arthropoda</taxon>
        <taxon>Chelicerata</taxon>
        <taxon>Arachnida</taxon>
        <taxon>Acari</taxon>
        <taxon>Parasitiformes</taxon>
        <taxon>Ixodida</taxon>
        <taxon>Ixodoidea</taxon>
        <taxon>Ixodidae</taxon>
        <taxon>Rhipicephalinae</taxon>
        <taxon>Rhipicephalus</taxon>
        <taxon>Boophilus</taxon>
    </lineage>
</organism>
<evidence type="ECO:0000259" key="1">
    <source>
        <dbReference type="PROSITE" id="PS50191"/>
    </source>
</evidence>
<evidence type="ECO:0000313" key="3">
    <source>
        <dbReference type="EMBL" id="KAH8021462.1"/>
    </source>
</evidence>
<dbReference type="Gene3D" id="2.60.120.680">
    <property type="entry name" value="GOLD domain"/>
    <property type="match status" value="1"/>
</dbReference>
<dbReference type="Proteomes" id="UP000821866">
    <property type="component" value="Chromosome 7"/>
</dbReference>
<accession>A0A9J6DHV6</accession>
<dbReference type="InterPro" id="IPR001251">
    <property type="entry name" value="CRAL-TRIO_dom"/>
</dbReference>
<dbReference type="PROSITE" id="PS50866">
    <property type="entry name" value="GOLD"/>
    <property type="match status" value="1"/>
</dbReference>
<evidence type="ECO:0000313" key="4">
    <source>
        <dbReference type="Proteomes" id="UP000821866"/>
    </source>
</evidence>
<gene>
    <name evidence="3" type="ORF">HPB51_015858</name>
</gene>
<comment type="caution">
    <text evidence="3">The sequence shown here is derived from an EMBL/GenBank/DDBJ whole genome shotgun (WGS) entry which is preliminary data.</text>
</comment>
<dbReference type="PANTHER" id="PTHR23324">
    <property type="entry name" value="SEC14 RELATED PROTEIN"/>
    <property type="match status" value="1"/>
</dbReference>
<feature type="domain" description="GOLD" evidence="2">
    <location>
        <begin position="215"/>
        <end position="312"/>
    </location>
</feature>
<dbReference type="InterPro" id="IPR036865">
    <property type="entry name" value="CRAL-TRIO_dom_sf"/>
</dbReference>
<dbReference type="PANTHER" id="PTHR23324:SF83">
    <property type="entry name" value="SEC14-LIKE PROTEIN 2"/>
    <property type="match status" value="1"/>
</dbReference>
<proteinExistence type="predicted"/>
<dbReference type="SMART" id="SM00516">
    <property type="entry name" value="SEC14"/>
    <property type="match status" value="1"/>
</dbReference>
<reference evidence="3" key="2">
    <citation type="submission" date="2021-09" db="EMBL/GenBank/DDBJ databases">
        <authorList>
            <person name="Jia N."/>
            <person name="Wang J."/>
            <person name="Shi W."/>
            <person name="Du L."/>
            <person name="Sun Y."/>
            <person name="Zhan W."/>
            <person name="Jiang J."/>
            <person name="Wang Q."/>
            <person name="Zhang B."/>
            <person name="Ji P."/>
            <person name="Sakyi L.B."/>
            <person name="Cui X."/>
            <person name="Yuan T."/>
            <person name="Jiang B."/>
            <person name="Yang W."/>
            <person name="Lam T.T.-Y."/>
            <person name="Chang Q."/>
            <person name="Ding S."/>
            <person name="Wang X."/>
            <person name="Zhu J."/>
            <person name="Ruan X."/>
            <person name="Zhao L."/>
            <person name="Wei J."/>
            <person name="Que T."/>
            <person name="Du C."/>
            <person name="Cheng J."/>
            <person name="Dai P."/>
            <person name="Han X."/>
            <person name="Huang E."/>
            <person name="Gao Y."/>
            <person name="Liu J."/>
            <person name="Shao H."/>
            <person name="Ye R."/>
            <person name="Li L."/>
            <person name="Wei W."/>
            <person name="Wang X."/>
            <person name="Wang C."/>
            <person name="Huo Q."/>
            <person name="Li W."/>
            <person name="Guo W."/>
            <person name="Chen H."/>
            <person name="Chen S."/>
            <person name="Zhou L."/>
            <person name="Zhou L."/>
            <person name="Ni X."/>
            <person name="Tian J."/>
            <person name="Zhou Y."/>
            <person name="Sheng Y."/>
            <person name="Liu T."/>
            <person name="Pan Y."/>
            <person name="Xia L."/>
            <person name="Li J."/>
            <person name="Zhao F."/>
            <person name="Cao W."/>
        </authorList>
    </citation>
    <scope>NUCLEOTIDE SEQUENCE</scope>
    <source>
        <strain evidence="3">Rmic-2018</strain>
        <tissue evidence="3">Larvae</tissue>
    </source>
</reference>
<dbReference type="GO" id="GO:0005737">
    <property type="term" value="C:cytoplasm"/>
    <property type="evidence" value="ECO:0007669"/>
    <property type="project" value="TreeGrafter"/>
</dbReference>
<dbReference type="EMBL" id="JABSTU010000009">
    <property type="protein sequence ID" value="KAH8021462.1"/>
    <property type="molecule type" value="Genomic_DNA"/>
</dbReference>
<dbReference type="VEuPathDB" id="VectorBase:LOC119174772"/>